<dbReference type="AlphaFoldDB" id="A7ILL2"/>
<gene>
    <name evidence="2" type="ordered locus">Xaut_3677</name>
</gene>
<accession>A7ILL2</accession>
<name>A7ILL2_XANP2</name>
<evidence type="ECO:0000313" key="2">
    <source>
        <dbReference type="EMBL" id="ABS68905.1"/>
    </source>
</evidence>
<proteinExistence type="predicted"/>
<dbReference type="eggNOG" id="COG1846">
    <property type="taxonomic scope" value="Bacteria"/>
</dbReference>
<evidence type="ECO:0000313" key="3">
    <source>
        <dbReference type="Proteomes" id="UP000002417"/>
    </source>
</evidence>
<organism evidence="2 3">
    <name type="scientific">Xanthobacter autotrophicus (strain ATCC BAA-1158 / Py2)</name>
    <dbReference type="NCBI Taxonomy" id="78245"/>
    <lineage>
        <taxon>Bacteria</taxon>
        <taxon>Pseudomonadati</taxon>
        <taxon>Pseudomonadota</taxon>
        <taxon>Alphaproteobacteria</taxon>
        <taxon>Hyphomicrobiales</taxon>
        <taxon>Xanthobacteraceae</taxon>
        <taxon>Xanthobacter</taxon>
    </lineage>
</organism>
<dbReference type="Proteomes" id="UP000002417">
    <property type="component" value="Chromosome"/>
</dbReference>
<sequence length="108" mass="11417">MTDHTNTNPPGPLEAPSSPSPADAGGAVEVAVPPAGRGKLTPAQYRVLQAIDEVLAGGTWDRAKICTTTALLDRLRHAGLITSSRPFAYRYHTVGITDAGRRLLKEGK</sequence>
<feature type="region of interest" description="Disordered" evidence="1">
    <location>
        <begin position="1"/>
        <end position="29"/>
    </location>
</feature>
<dbReference type="SUPFAM" id="SSF46785">
    <property type="entry name" value="Winged helix' DNA-binding domain"/>
    <property type="match status" value="1"/>
</dbReference>
<dbReference type="InterPro" id="IPR036390">
    <property type="entry name" value="WH_DNA-bd_sf"/>
</dbReference>
<keyword evidence="3" id="KW-1185">Reference proteome</keyword>
<evidence type="ECO:0000256" key="1">
    <source>
        <dbReference type="SAM" id="MobiDB-lite"/>
    </source>
</evidence>
<dbReference type="STRING" id="78245.Xaut_3677"/>
<protein>
    <submittedName>
        <fullName evidence="2">Uncharacterized protein</fullName>
    </submittedName>
</protein>
<dbReference type="EMBL" id="CP000781">
    <property type="protein sequence ID" value="ABS68905.1"/>
    <property type="molecule type" value="Genomic_DNA"/>
</dbReference>
<reference evidence="2 3" key="1">
    <citation type="submission" date="2007-07" db="EMBL/GenBank/DDBJ databases">
        <title>Complete sequence of chromosome of Xanthobacter autotrophicus Py2.</title>
        <authorList>
            <consortium name="US DOE Joint Genome Institute"/>
            <person name="Copeland A."/>
            <person name="Lucas S."/>
            <person name="Lapidus A."/>
            <person name="Barry K."/>
            <person name="Glavina del Rio T."/>
            <person name="Hammon N."/>
            <person name="Israni S."/>
            <person name="Dalin E."/>
            <person name="Tice H."/>
            <person name="Pitluck S."/>
            <person name="Sims D."/>
            <person name="Brettin T."/>
            <person name="Bruce D."/>
            <person name="Detter J.C."/>
            <person name="Han C."/>
            <person name="Tapia R."/>
            <person name="Brainard J."/>
            <person name="Schmutz J."/>
            <person name="Larimer F."/>
            <person name="Land M."/>
            <person name="Hauser L."/>
            <person name="Kyrpides N."/>
            <person name="Kim E."/>
            <person name="Ensigns S.A."/>
            <person name="Richardson P."/>
        </authorList>
    </citation>
    <scope>NUCLEOTIDE SEQUENCE [LARGE SCALE GENOMIC DNA]</scope>
    <source>
        <strain evidence="3">ATCC BAA-1158 / Py2</strain>
    </source>
</reference>
<dbReference type="HOGENOM" id="CLU_2195896_0_0_5"/>
<dbReference type="KEGG" id="xau:Xaut_3677"/>